<keyword evidence="2" id="KW-1185">Reference proteome</keyword>
<dbReference type="AlphaFoldDB" id="A7ZP40"/>
<sequence length="33" mass="3930">MGIVGRIRRLRRIRHSVQMPDKTLTRLIWPTGD</sequence>
<dbReference type="HOGENOM" id="CLU_3381640_0_0_6"/>
<evidence type="ECO:0000313" key="2">
    <source>
        <dbReference type="Proteomes" id="UP000001122"/>
    </source>
</evidence>
<protein>
    <submittedName>
        <fullName evidence="1">Uncharacterized protein</fullName>
    </submittedName>
</protein>
<proteinExistence type="predicted"/>
<evidence type="ECO:0000313" key="1">
    <source>
        <dbReference type="EMBL" id="ABV17950.1"/>
    </source>
</evidence>
<dbReference type="EMBL" id="CP000800">
    <property type="protein sequence ID" value="ABV17950.1"/>
    <property type="molecule type" value="Genomic_DNA"/>
</dbReference>
<reference evidence="2" key="1">
    <citation type="journal article" date="2008" name="J. Bacteriol.">
        <title>The pangenome structure of Escherichia coli: comparative genomic analysis of E. coli commensal and pathogenic isolates.</title>
        <authorList>
            <person name="Rasko D.A."/>
            <person name="Rosovitz M.J."/>
            <person name="Myers G.S."/>
            <person name="Mongodin E.F."/>
            <person name="Fricke W.F."/>
            <person name="Gajer P."/>
            <person name="Crabtree J."/>
            <person name="Sebaihia M."/>
            <person name="Thomson N.R."/>
            <person name="Chaudhuri R."/>
            <person name="Henderson I.R."/>
            <person name="Sperandio V."/>
            <person name="Ravel J."/>
        </authorList>
    </citation>
    <scope>NUCLEOTIDE SEQUENCE [LARGE SCALE GENOMIC DNA]</scope>
    <source>
        <strain evidence="2">E24377A / ETEC</strain>
    </source>
</reference>
<accession>A7ZP40</accession>
<dbReference type="Proteomes" id="UP000001122">
    <property type="component" value="Chromosome"/>
</dbReference>
<name>A7ZP40_ECO24</name>
<gene>
    <name evidence="1" type="ordered locus">EcE24377A_2516</name>
</gene>
<dbReference type="KEGG" id="ecw:EcE24377A_2516"/>
<organism evidence="1 2">
    <name type="scientific">Escherichia coli O139:H28 (strain E24377A / ETEC)</name>
    <dbReference type="NCBI Taxonomy" id="331111"/>
    <lineage>
        <taxon>Bacteria</taxon>
        <taxon>Pseudomonadati</taxon>
        <taxon>Pseudomonadota</taxon>
        <taxon>Gammaproteobacteria</taxon>
        <taxon>Enterobacterales</taxon>
        <taxon>Enterobacteriaceae</taxon>
        <taxon>Escherichia</taxon>
    </lineage>
</organism>